<gene>
    <name evidence="1" type="ORF">SAMN05661012_03895</name>
</gene>
<dbReference type="Proteomes" id="UP000183788">
    <property type="component" value="Unassembled WGS sequence"/>
</dbReference>
<dbReference type="AlphaFoldDB" id="A0A1K1RJK0"/>
<name>A0A1K1RJK0_9BACT</name>
<proteinExistence type="predicted"/>
<reference evidence="1 2" key="1">
    <citation type="submission" date="2016-11" db="EMBL/GenBank/DDBJ databases">
        <authorList>
            <person name="Jaros S."/>
            <person name="Januszkiewicz K."/>
            <person name="Wedrychowicz H."/>
        </authorList>
    </citation>
    <scope>NUCLEOTIDE SEQUENCE [LARGE SCALE GENOMIC DNA]</scope>
    <source>
        <strain evidence="1 2">DSM 784</strain>
    </source>
</reference>
<accession>A0A1K1RJK0</accession>
<protein>
    <submittedName>
        <fullName evidence="1">Uncharacterized protein</fullName>
    </submittedName>
</protein>
<dbReference type="STRING" id="1004.SAMN05661012_03895"/>
<organism evidence="1 2">
    <name type="scientific">Chitinophaga sancti</name>
    <dbReference type="NCBI Taxonomy" id="1004"/>
    <lineage>
        <taxon>Bacteria</taxon>
        <taxon>Pseudomonadati</taxon>
        <taxon>Bacteroidota</taxon>
        <taxon>Chitinophagia</taxon>
        <taxon>Chitinophagales</taxon>
        <taxon>Chitinophagaceae</taxon>
        <taxon>Chitinophaga</taxon>
    </lineage>
</organism>
<dbReference type="EMBL" id="FPIZ01000012">
    <property type="protein sequence ID" value="SFW72205.1"/>
    <property type="molecule type" value="Genomic_DNA"/>
</dbReference>
<evidence type="ECO:0000313" key="2">
    <source>
        <dbReference type="Proteomes" id="UP000183788"/>
    </source>
</evidence>
<evidence type="ECO:0000313" key="1">
    <source>
        <dbReference type="EMBL" id="SFW72205.1"/>
    </source>
</evidence>
<sequence length="60" mass="7007">MAVQLPAPAVPAICLNYQQNIGIPAQFAYQMDWIYAFLFYIYVKCYNNFSMHAFTYTRKG</sequence>